<dbReference type="CDD" id="cd00056">
    <property type="entry name" value="ENDO3c"/>
    <property type="match status" value="1"/>
</dbReference>
<dbReference type="Gene3D" id="1.10.1670.10">
    <property type="entry name" value="Helix-hairpin-Helix base-excision DNA repair enzymes (C-terminal)"/>
    <property type="match status" value="1"/>
</dbReference>
<dbReference type="InterPro" id="IPR011257">
    <property type="entry name" value="DNA_glycosylase"/>
</dbReference>
<protein>
    <recommendedName>
        <fullName evidence="2">DNA-(apurinic or apyrimidinic site) lyase</fullName>
        <ecNumber evidence="2">4.2.99.18</ecNumber>
    </recommendedName>
</protein>
<feature type="compositionally biased region" description="Basic and acidic residues" evidence="4">
    <location>
        <begin position="201"/>
        <end position="218"/>
    </location>
</feature>
<gene>
    <name evidence="6" type="ORF">RHS01_03062</name>
</gene>
<proteinExistence type="inferred from homology"/>
<name>A0A8H7M7H3_9AGAM</name>
<evidence type="ECO:0000259" key="5">
    <source>
        <dbReference type="SMART" id="SM00478"/>
    </source>
</evidence>
<dbReference type="GO" id="GO:0140078">
    <property type="term" value="F:class I DNA-(apurinic or apyrimidinic site) endonuclease activity"/>
    <property type="evidence" value="ECO:0007669"/>
    <property type="project" value="UniProtKB-EC"/>
</dbReference>
<dbReference type="InterPro" id="IPR003265">
    <property type="entry name" value="HhH-GPD_domain"/>
</dbReference>
<evidence type="ECO:0000313" key="7">
    <source>
        <dbReference type="Proteomes" id="UP000614334"/>
    </source>
</evidence>
<dbReference type="EC" id="4.2.99.18" evidence="2"/>
<dbReference type="GO" id="GO:0006285">
    <property type="term" value="P:base-excision repair, AP site formation"/>
    <property type="evidence" value="ECO:0007669"/>
    <property type="project" value="UniProtKB-ARBA"/>
</dbReference>
<comment type="caution">
    <text evidence="6">The sequence shown here is derived from an EMBL/GenBank/DDBJ whole genome shotgun (WGS) entry which is preliminary data.</text>
</comment>
<feature type="region of interest" description="Disordered" evidence="4">
    <location>
        <begin position="178"/>
        <end position="236"/>
    </location>
</feature>
<dbReference type="Proteomes" id="UP000614334">
    <property type="component" value="Unassembled WGS sequence"/>
</dbReference>
<dbReference type="PANTHER" id="PTHR10242">
    <property type="entry name" value="8-OXOGUANINE DNA GLYCOSYLASE"/>
    <property type="match status" value="1"/>
</dbReference>
<evidence type="ECO:0000256" key="1">
    <source>
        <dbReference type="ARBA" id="ARBA00010679"/>
    </source>
</evidence>
<dbReference type="GO" id="GO:0005634">
    <property type="term" value="C:nucleus"/>
    <property type="evidence" value="ECO:0007669"/>
    <property type="project" value="TreeGrafter"/>
</dbReference>
<organism evidence="6 7">
    <name type="scientific">Rhizoctonia solani</name>
    <dbReference type="NCBI Taxonomy" id="456999"/>
    <lineage>
        <taxon>Eukaryota</taxon>
        <taxon>Fungi</taxon>
        <taxon>Dikarya</taxon>
        <taxon>Basidiomycota</taxon>
        <taxon>Agaricomycotina</taxon>
        <taxon>Agaricomycetes</taxon>
        <taxon>Cantharellales</taxon>
        <taxon>Ceratobasidiaceae</taxon>
        <taxon>Rhizoctonia</taxon>
    </lineage>
</organism>
<evidence type="ECO:0000256" key="4">
    <source>
        <dbReference type="SAM" id="MobiDB-lite"/>
    </source>
</evidence>
<dbReference type="InterPro" id="IPR052054">
    <property type="entry name" value="Oxidative_DNA_repair_enzyme"/>
</dbReference>
<evidence type="ECO:0000256" key="2">
    <source>
        <dbReference type="ARBA" id="ARBA00012720"/>
    </source>
</evidence>
<reference evidence="6" key="1">
    <citation type="submission" date="2020-09" db="EMBL/GenBank/DDBJ databases">
        <title>Comparative genome analyses of four rice-infecting Rhizoctonia solani isolates reveal extensive enrichment of homogalacturonan modification genes.</title>
        <authorList>
            <person name="Lee D.-Y."/>
            <person name="Jeon J."/>
            <person name="Kim K.-T."/>
            <person name="Cheong K."/>
            <person name="Song H."/>
            <person name="Choi G."/>
            <person name="Ko J."/>
            <person name="Opiyo S.O."/>
            <person name="Zuo S."/>
            <person name="Madhav S."/>
            <person name="Lee Y.-H."/>
            <person name="Wang G.-L."/>
        </authorList>
    </citation>
    <scope>NUCLEOTIDE SEQUENCE</scope>
    <source>
        <strain evidence="6">AG1-IA B2</strain>
    </source>
</reference>
<dbReference type="Pfam" id="PF00730">
    <property type="entry name" value="HhH-GPD"/>
    <property type="match status" value="1"/>
</dbReference>
<feature type="compositionally biased region" description="Basic and acidic residues" evidence="4">
    <location>
        <begin position="271"/>
        <end position="301"/>
    </location>
</feature>
<feature type="domain" description="HhH-GPD" evidence="5">
    <location>
        <begin position="8"/>
        <end position="148"/>
    </location>
</feature>
<dbReference type="GO" id="GO:0034039">
    <property type="term" value="F:8-oxo-7,8-dihydroguanine DNA N-glycosylase activity"/>
    <property type="evidence" value="ECO:0007669"/>
    <property type="project" value="TreeGrafter"/>
</dbReference>
<comment type="similarity">
    <text evidence="1">Belongs to the type-1 OGG1 family.</text>
</comment>
<accession>A0A8H7M7H3</accession>
<feature type="region of interest" description="Disordered" evidence="4">
    <location>
        <begin position="262"/>
        <end position="315"/>
    </location>
</feature>
<evidence type="ECO:0000256" key="3">
    <source>
        <dbReference type="ARBA" id="ARBA00044632"/>
    </source>
</evidence>
<dbReference type="SUPFAM" id="SSF48150">
    <property type="entry name" value="DNA-glycosylase"/>
    <property type="match status" value="1"/>
</dbReference>
<sequence>MFILGPPRITFEHRLAFLPPPKALADPSVETKLRELGFGYRAKYIQKTATMLCEKHEDPMKALFELRRLSTSKARERLLELHGVGPKVADCILLMSLDKAEVVPVDTHVQQIATKMYGFKFQGKQPKAMNPKLYSEIASKFANTWGPYAGWAHSVILLVLLCDPSVTSVHPVVADGATLPLPSPAPITGEIPLGELSTSDSVKHEESSQDQSKLEPDSSLKIGEGEAQETPEDLTLAERVKRRHFADTVSVVTEVNKIAEAPLIDTPLELTTKEDTDAAKANEQIRRSASRDRDMKDEEGLTLKAPSEQQARNHQ</sequence>
<dbReference type="InterPro" id="IPR023170">
    <property type="entry name" value="HhH_base_excis_C"/>
</dbReference>
<dbReference type="EMBL" id="JACYCF010000003">
    <property type="protein sequence ID" value="KAF8758390.1"/>
    <property type="molecule type" value="Genomic_DNA"/>
</dbReference>
<dbReference type="SMART" id="SM00478">
    <property type="entry name" value="ENDO3c"/>
    <property type="match status" value="1"/>
</dbReference>
<comment type="catalytic activity">
    <reaction evidence="3">
        <text>2'-deoxyribonucleotide-(2'-deoxyribose 5'-phosphate)-2'-deoxyribonucleotide-DNA = a 3'-end 2'-deoxyribonucleotide-(2,3-dehydro-2,3-deoxyribose 5'-phosphate)-DNA + a 5'-end 5'-phospho-2'-deoxyribonucleoside-DNA + H(+)</text>
        <dbReference type="Rhea" id="RHEA:66592"/>
        <dbReference type="Rhea" id="RHEA-COMP:13180"/>
        <dbReference type="Rhea" id="RHEA-COMP:16897"/>
        <dbReference type="Rhea" id="RHEA-COMP:17067"/>
        <dbReference type="ChEBI" id="CHEBI:15378"/>
        <dbReference type="ChEBI" id="CHEBI:136412"/>
        <dbReference type="ChEBI" id="CHEBI:157695"/>
        <dbReference type="ChEBI" id="CHEBI:167181"/>
        <dbReference type="EC" id="4.2.99.18"/>
    </reaction>
</comment>
<evidence type="ECO:0000313" key="6">
    <source>
        <dbReference type="EMBL" id="KAF8758390.1"/>
    </source>
</evidence>
<dbReference type="PANTHER" id="PTHR10242:SF2">
    <property type="entry name" value="N-GLYCOSYLASE_DNA LYASE"/>
    <property type="match status" value="1"/>
</dbReference>
<dbReference type="Gene3D" id="1.10.340.30">
    <property type="entry name" value="Hypothetical protein, domain 2"/>
    <property type="match status" value="1"/>
</dbReference>
<dbReference type="AlphaFoldDB" id="A0A8H7M7H3"/>